<evidence type="ECO:0000256" key="1">
    <source>
        <dbReference type="ARBA" id="ARBA00004609"/>
    </source>
</evidence>
<keyword evidence="5 9" id="KW-0732">Signal</keyword>
<evidence type="ECO:0000259" key="10">
    <source>
        <dbReference type="PROSITE" id="PS50213"/>
    </source>
</evidence>
<keyword evidence="7" id="KW-0449">Lipoprotein</keyword>
<dbReference type="GO" id="GO:0098552">
    <property type="term" value="C:side of membrane"/>
    <property type="evidence" value="ECO:0007669"/>
    <property type="project" value="UniProtKB-KW"/>
</dbReference>
<dbReference type="PROSITE" id="PS50213">
    <property type="entry name" value="FAS1"/>
    <property type="match status" value="1"/>
</dbReference>
<dbReference type="PANTHER" id="PTHR32382">
    <property type="entry name" value="FASCICLIN-LIKE ARABINOGALACTAN PROTEIN"/>
    <property type="match status" value="1"/>
</dbReference>
<proteinExistence type="inferred from homology"/>
<dbReference type="SUPFAM" id="SSF56112">
    <property type="entry name" value="Protein kinase-like (PK-like)"/>
    <property type="match status" value="1"/>
</dbReference>
<comment type="similarity">
    <text evidence="2">Belongs to the fasciclin-like AGP family.</text>
</comment>
<dbReference type="STRING" id="3750.A0A498ISY3"/>
<feature type="domain" description="FAS1" evidence="10">
    <location>
        <begin position="197"/>
        <end position="342"/>
    </location>
</feature>
<evidence type="ECO:0000256" key="4">
    <source>
        <dbReference type="ARBA" id="ARBA00022622"/>
    </source>
</evidence>
<accession>A0A498ISY3</accession>
<dbReference type="FunFam" id="2.30.180.10:FF:000022">
    <property type="entry name" value="fasciclin-like arabinogalactan protein 4"/>
    <property type="match status" value="1"/>
</dbReference>
<keyword evidence="4" id="KW-0336">GPI-anchor</keyword>
<evidence type="ECO:0000256" key="6">
    <source>
        <dbReference type="ARBA" id="ARBA00023136"/>
    </source>
</evidence>
<dbReference type="FunFam" id="2.30.180.10:FF:000013">
    <property type="entry name" value="Fasciclin-like arabinogalactan protein 4"/>
    <property type="match status" value="1"/>
</dbReference>
<dbReference type="GO" id="GO:0048354">
    <property type="term" value="P:mucilage biosynthetic process involved in seed coat development"/>
    <property type="evidence" value="ECO:0007669"/>
    <property type="project" value="TreeGrafter"/>
</dbReference>
<evidence type="ECO:0000256" key="3">
    <source>
        <dbReference type="ARBA" id="ARBA00022475"/>
    </source>
</evidence>
<feature type="chain" id="PRO_5019797161" description="FAS1 domain-containing protein" evidence="9">
    <location>
        <begin position="31"/>
        <end position="639"/>
    </location>
</feature>
<protein>
    <recommendedName>
        <fullName evidence="10">FAS1 domain-containing protein</fullName>
    </recommendedName>
</protein>
<evidence type="ECO:0000313" key="11">
    <source>
        <dbReference type="EMBL" id="RXH84561.1"/>
    </source>
</evidence>
<dbReference type="SMART" id="SM00554">
    <property type="entry name" value="FAS1"/>
    <property type="match status" value="1"/>
</dbReference>
<dbReference type="Pfam" id="PF02469">
    <property type="entry name" value="Fasciclin"/>
    <property type="match status" value="1"/>
</dbReference>
<dbReference type="SUPFAM" id="SSF82153">
    <property type="entry name" value="FAS1 domain"/>
    <property type="match status" value="2"/>
</dbReference>
<evidence type="ECO:0000256" key="9">
    <source>
        <dbReference type="SAM" id="SignalP"/>
    </source>
</evidence>
<evidence type="ECO:0000256" key="8">
    <source>
        <dbReference type="SAM" id="MobiDB-lite"/>
    </source>
</evidence>
<dbReference type="InterPro" id="IPR033254">
    <property type="entry name" value="Plant_FLA"/>
</dbReference>
<name>A0A498ISY3_MALDO</name>
<dbReference type="Proteomes" id="UP000290289">
    <property type="component" value="Chromosome 11"/>
</dbReference>
<evidence type="ECO:0000313" key="12">
    <source>
        <dbReference type="Proteomes" id="UP000290289"/>
    </source>
</evidence>
<dbReference type="InterPro" id="IPR036378">
    <property type="entry name" value="FAS1_dom_sf"/>
</dbReference>
<keyword evidence="6" id="KW-0472">Membrane</keyword>
<evidence type="ECO:0000256" key="7">
    <source>
        <dbReference type="ARBA" id="ARBA00023288"/>
    </source>
</evidence>
<feature type="compositionally biased region" description="Pro residues" evidence="8">
    <location>
        <begin position="358"/>
        <end position="369"/>
    </location>
</feature>
<dbReference type="GO" id="GO:0009738">
    <property type="term" value="P:abscisic acid-activated signaling pathway"/>
    <property type="evidence" value="ECO:0007669"/>
    <property type="project" value="TreeGrafter"/>
</dbReference>
<dbReference type="InterPro" id="IPR011009">
    <property type="entry name" value="Kinase-like_dom_sf"/>
</dbReference>
<organism evidence="11 12">
    <name type="scientific">Malus domestica</name>
    <name type="common">Apple</name>
    <name type="synonym">Pyrus malus</name>
    <dbReference type="NCBI Taxonomy" id="3750"/>
    <lineage>
        <taxon>Eukaryota</taxon>
        <taxon>Viridiplantae</taxon>
        <taxon>Streptophyta</taxon>
        <taxon>Embryophyta</taxon>
        <taxon>Tracheophyta</taxon>
        <taxon>Spermatophyta</taxon>
        <taxon>Magnoliopsida</taxon>
        <taxon>eudicotyledons</taxon>
        <taxon>Gunneridae</taxon>
        <taxon>Pentapetalae</taxon>
        <taxon>rosids</taxon>
        <taxon>fabids</taxon>
        <taxon>Rosales</taxon>
        <taxon>Rosaceae</taxon>
        <taxon>Amygdaloideae</taxon>
        <taxon>Maleae</taxon>
        <taxon>Malus</taxon>
    </lineage>
</organism>
<dbReference type="EMBL" id="RDQH01000337">
    <property type="protein sequence ID" value="RXH84561.1"/>
    <property type="molecule type" value="Genomic_DNA"/>
</dbReference>
<keyword evidence="3" id="KW-1003">Cell membrane</keyword>
<dbReference type="GO" id="GO:0005886">
    <property type="term" value="C:plasma membrane"/>
    <property type="evidence" value="ECO:0007669"/>
    <property type="project" value="UniProtKB-SubCell"/>
</dbReference>
<evidence type="ECO:0000256" key="2">
    <source>
        <dbReference type="ARBA" id="ARBA00007843"/>
    </source>
</evidence>
<keyword evidence="4" id="KW-0325">Glycoprotein</keyword>
<sequence length="639" mass="69641">MANTFPTSHFTPAALLYFLVLLSSSSSIHALNISTLLSPFPDLSSFTSLLSSSISSDLLPRSSLTLLAVPNSFLSSTSDLTRRISPSSRADVLRYHVLLEYLSPADILRLPPSGKLVTTLFQTTGRATNNFGSVNLTRNPYTGVVSIRSPAPFSPSNATVLSLVTNLPYNVSIFSVNSLLLPYGFDLMASDARPPLGINITKVLIDGHNFNVAASMLAASGVVEEFEAAEGGAGITLFVPTDTAFSNLPSTVRLQSLPANRKAVVLKFHVLPSYYPLGSLQSIVNPVQPTLATDDGGATSYTLNISRINGSMAISTGIVQAVVTQTVFDQKPVSIFGVSEVLLPKEIFGRNPIFATQPGPPLDGAPPPDIALSPESLNEPPSHLSSPPDWIRSDAATSAINGLRGLWIASCCIGLYLMTLRKKGSINLVKLPVIVCWKRRWWLYHGNPNHFNNLHDIFPWQLELYGEVCDYALDQFGLPLSTTIWYYLSLLRSEILGLNLVDGKFDIKCTTIDNSSYNFSKSSTSSSVASLKSFKSSLPQNPQIYDLSKISSATSNFLPHHYLSSSSWRCSIRSEDAVVFQRKSRNSKNLSYTVLSSWLSRMQITTDLAHGLDYIHHCSSLDSTFVHNHIKSSNIIVSE</sequence>
<dbReference type="Gene3D" id="2.30.180.10">
    <property type="entry name" value="FAS1 domain"/>
    <property type="match status" value="2"/>
</dbReference>
<dbReference type="AlphaFoldDB" id="A0A498ISY3"/>
<feature type="signal peptide" evidence="9">
    <location>
        <begin position="1"/>
        <end position="30"/>
    </location>
</feature>
<comment type="subcellular location">
    <subcellularLocation>
        <location evidence="1">Cell membrane</location>
        <topology evidence="1">Lipid-anchor</topology>
        <topology evidence="1">GPI-anchor</topology>
    </subcellularLocation>
</comment>
<feature type="region of interest" description="Disordered" evidence="8">
    <location>
        <begin position="358"/>
        <end position="388"/>
    </location>
</feature>
<dbReference type="PANTHER" id="PTHR32382:SF0">
    <property type="entry name" value="FASCICLIN-LIKE ARABINOGALACTAN PROTEIN 4"/>
    <property type="match status" value="1"/>
</dbReference>
<dbReference type="Gene3D" id="1.10.510.10">
    <property type="entry name" value="Transferase(Phosphotransferase) domain 1"/>
    <property type="match status" value="1"/>
</dbReference>
<gene>
    <name evidence="11" type="ORF">DVH24_032845</name>
</gene>
<dbReference type="GO" id="GO:0009825">
    <property type="term" value="P:multidimensional cell growth"/>
    <property type="evidence" value="ECO:0007669"/>
    <property type="project" value="TreeGrafter"/>
</dbReference>
<comment type="caution">
    <text evidence="11">The sequence shown here is derived from an EMBL/GenBank/DDBJ whole genome shotgun (WGS) entry which is preliminary data.</text>
</comment>
<keyword evidence="12" id="KW-1185">Reference proteome</keyword>
<reference evidence="11 12" key="1">
    <citation type="submission" date="2018-10" db="EMBL/GenBank/DDBJ databases">
        <title>A high-quality apple genome assembly.</title>
        <authorList>
            <person name="Hu J."/>
        </authorList>
    </citation>
    <scope>NUCLEOTIDE SEQUENCE [LARGE SCALE GENOMIC DNA]</scope>
    <source>
        <strain evidence="12">cv. HFTH1</strain>
        <tissue evidence="11">Young leaf</tissue>
    </source>
</reference>
<dbReference type="InterPro" id="IPR000782">
    <property type="entry name" value="FAS1_domain"/>
</dbReference>
<evidence type="ECO:0000256" key="5">
    <source>
        <dbReference type="ARBA" id="ARBA00022729"/>
    </source>
</evidence>